<dbReference type="GO" id="GO:0045892">
    <property type="term" value="P:negative regulation of DNA-templated transcription"/>
    <property type="evidence" value="ECO:0007669"/>
    <property type="project" value="TreeGrafter"/>
</dbReference>
<reference evidence="7" key="1">
    <citation type="submission" date="2016-03" db="EMBL/GenBank/DDBJ databases">
        <authorList>
            <person name="Ma C."/>
            <person name="Zhou S."/>
            <person name="Yang G."/>
        </authorList>
    </citation>
    <scope>NUCLEOTIDE SEQUENCE [LARGE SCALE GENOMIC DNA]</scope>
    <source>
        <strain evidence="7">SgZ-1</strain>
    </source>
</reference>
<sequence length="269" mass="28547">MAGSLLSRAFGALELLANHPQGIALQDVADSLNIPKSAAHRLLASLVEYGYVRQDTASAHYMLTMRLLTVALGFLARSGINDIAQPLMDRLATSTGELVRLSVIEGDPPNQSQVWVGKAQGAQQGLRYDPDMGRAAPLSCTSTGFAWLACLSDEDALQLVSRQGIALGPELGRNAPRTLKEVLSCIELARERGYAMVTDCSEPGLAAIATAVKHPVTKAVIGVLSVSGPSARLTEERMQALAPELLKTAEELGLGYQNSSLFGGRARSH</sequence>
<dbReference type="InterPro" id="IPR029016">
    <property type="entry name" value="GAF-like_dom_sf"/>
</dbReference>
<evidence type="ECO:0000259" key="4">
    <source>
        <dbReference type="PROSITE" id="PS51077"/>
    </source>
</evidence>
<organism evidence="6 7">
    <name type="scientific">Thauera humireducens</name>
    <dbReference type="NCBI Taxonomy" id="1134435"/>
    <lineage>
        <taxon>Bacteria</taxon>
        <taxon>Pseudomonadati</taxon>
        <taxon>Pseudomonadota</taxon>
        <taxon>Betaproteobacteria</taxon>
        <taxon>Rhodocyclales</taxon>
        <taxon>Zoogloeaceae</taxon>
        <taxon>Thauera</taxon>
    </lineage>
</organism>
<feature type="domain" description="IclR-ED" evidence="5">
    <location>
        <begin position="66"/>
        <end position="258"/>
    </location>
</feature>
<feature type="domain" description="HTH iclR-type" evidence="4">
    <location>
        <begin position="3"/>
        <end position="65"/>
    </location>
</feature>
<name>A0A127K947_9RHOO</name>
<dbReference type="RefSeq" id="WP_004260054.1">
    <property type="nucleotide sequence ID" value="NZ_CP014646.1"/>
</dbReference>
<dbReference type="PROSITE" id="PS51077">
    <property type="entry name" value="HTH_ICLR"/>
    <property type="match status" value="1"/>
</dbReference>
<dbReference type="AlphaFoldDB" id="A0A127K947"/>
<dbReference type="InterPro" id="IPR014757">
    <property type="entry name" value="Tscrpt_reg_IclR_C"/>
</dbReference>
<keyword evidence="2" id="KW-0238">DNA-binding</keyword>
<dbReference type="KEGG" id="thu:AC731_016965"/>
<evidence type="ECO:0000256" key="3">
    <source>
        <dbReference type="ARBA" id="ARBA00023163"/>
    </source>
</evidence>
<dbReference type="SMART" id="SM00346">
    <property type="entry name" value="HTH_ICLR"/>
    <property type="match status" value="1"/>
</dbReference>
<gene>
    <name evidence="6" type="ORF">AC731_016965</name>
</gene>
<evidence type="ECO:0000313" key="6">
    <source>
        <dbReference type="EMBL" id="AMO38483.1"/>
    </source>
</evidence>
<keyword evidence="3" id="KW-0804">Transcription</keyword>
<proteinExistence type="predicted"/>
<dbReference type="PANTHER" id="PTHR30136">
    <property type="entry name" value="HELIX-TURN-HELIX TRANSCRIPTIONAL REGULATOR, ICLR FAMILY"/>
    <property type="match status" value="1"/>
</dbReference>
<evidence type="ECO:0000256" key="2">
    <source>
        <dbReference type="ARBA" id="ARBA00023125"/>
    </source>
</evidence>
<keyword evidence="1" id="KW-0805">Transcription regulation</keyword>
<dbReference type="Pfam" id="PF09339">
    <property type="entry name" value="HTH_IclR"/>
    <property type="match status" value="1"/>
</dbReference>
<dbReference type="InterPro" id="IPR050707">
    <property type="entry name" value="HTH_MetabolicPath_Reg"/>
</dbReference>
<protein>
    <submittedName>
        <fullName evidence="6">IclR family transcriptional regulator</fullName>
    </submittedName>
</protein>
<dbReference type="Pfam" id="PF01614">
    <property type="entry name" value="IclR_C"/>
    <property type="match status" value="1"/>
</dbReference>
<dbReference type="Proteomes" id="UP000036902">
    <property type="component" value="Chromosome"/>
</dbReference>
<evidence type="ECO:0000259" key="5">
    <source>
        <dbReference type="PROSITE" id="PS51078"/>
    </source>
</evidence>
<dbReference type="InterPro" id="IPR036388">
    <property type="entry name" value="WH-like_DNA-bd_sf"/>
</dbReference>
<keyword evidence="7" id="KW-1185">Reference proteome</keyword>
<dbReference type="Gene3D" id="3.30.450.40">
    <property type="match status" value="1"/>
</dbReference>
<evidence type="ECO:0000256" key="1">
    <source>
        <dbReference type="ARBA" id="ARBA00023015"/>
    </source>
</evidence>
<dbReference type="InterPro" id="IPR036390">
    <property type="entry name" value="WH_DNA-bd_sf"/>
</dbReference>
<accession>A0A127K947</accession>
<dbReference type="SUPFAM" id="SSF55781">
    <property type="entry name" value="GAF domain-like"/>
    <property type="match status" value="1"/>
</dbReference>
<dbReference type="InterPro" id="IPR005471">
    <property type="entry name" value="Tscrpt_reg_IclR_N"/>
</dbReference>
<dbReference type="GO" id="GO:0003700">
    <property type="term" value="F:DNA-binding transcription factor activity"/>
    <property type="evidence" value="ECO:0007669"/>
    <property type="project" value="TreeGrafter"/>
</dbReference>
<dbReference type="GO" id="GO:0003677">
    <property type="term" value="F:DNA binding"/>
    <property type="evidence" value="ECO:0007669"/>
    <property type="project" value="UniProtKB-KW"/>
</dbReference>
<dbReference type="FunFam" id="1.10.10.10:FF:000056">
    <property type="entry name" value="IclR family transcriptional regulator"/>
    <property type="match status" value="1"/>
</dbReference>
<dbReference type="STRING" id="1134435.AC731_016965"/>
<dbReference type="EMBL" id="CP014646">
    <property type="protein sequence ID" value="AMO38483.1"/>
    <property type="molecule type" value="Genomic_DNA"/>
</dbReference>
<dbReference type="SUPFAM" id="SSF46785">
    <property type="entry name" value="Winged helix' DNA-binding domain"/>
    <property type="match status" value="1"/>
</dbReference>
<dbReference type="Gene3D" id="1.10.10.10">
    <property type="entry name" value="Winged helix-like DNA-binding domain superfamily/Winged helix DNA-binding domain"/>
    <property type="match status" value="1"/>
</dbReference>
<dbReference type="PANTHER" id="PTHR30136:SF35">
    <property type="entry name" value="HTH-TYPE TRANSCRIPTIONAL REGULATOR RV1719"/>
    <property type="match status" value="1"/>
</dbReference>
<dbReference type="PROSITE" id="PS51078">
    <property type="entry name" value="ICLR_ED"/>
    <property type="match status" value="1"/>
</dbReference>
<evidence type="ECO:0000313" key="7">
    <source>
        <dbReference type="Proteomes" id="UP000036902"/>
    </source>
</evidence>